<proteinExistence type="predicted"/>
<name>A0A667H125_LYNCA</name>
<sequence length="196" mass="20906">MALLRILALLLALTVSELHCLPWFINVSESQGPGTILQSFSFNCTSHMPTLQLVHVQPPTTFFNPPSLTRWQGIYVGMVTLSSSARLDALSVNHYKLQLRFTCGNHVMEGPLSVDVRRDPGHSACAGRFASPGEARGSRQGVGRHGLNRASLTSPLASWRNHSGSGNSHTWGQTVHSAAARPGSPACPGEPSTSGG</sequence>
<evidence type="ECO:0000313" key="3">
    <source>
        <dbReference type="Ensembl" id="ENSLCNP00005014053.1"/>
    </source>
</evidence>
<dbReference type="Ensembl" id="ENSLCNT00005015707.1">
    <property type="protein sequence ID" value="ENSLCNP00005014053.1"/>
    <property type="gene ID" value="ENSLCNG00005009202.1"/>
</dbReference>
<dbReference type="Proteomes" id="UP000472241">
    <property type="component" value="Unplaced"/>
</dbReference>
<evidence type="ECO:0000256" key="1">
    <source>
        <dbReference type="SAM" id="MobiDB-lite"/>
    </source>
</evidence>
<accession>A0A667H125</accession>
<evidence type="ECO:0000256" key="2">
    <source>
        <dbReference type="SAM" id="SignalP"/>
    </source>
</evidence>
<protein>
    <submittedName>
        <fullName evidence="3">Cadherin related family member 4</fullName>
    </submittedName>
</protein>
<organism evidence="3 4">
    <name type="scientific">Lynx canadensis</name>
    <name type="common">Canada lynx</name>
    <name type="synonym">Felis canadensis</name>
    <dbReference type="NCBI Taxonomy" id="61383"/>
    <lineage>
        <taxon>Eukaryota</taxon>
        <taxon>Metazoa</taxon>
        <taxon>Chordata</taxon>
        <taxon>Craniata</taxon>
        <taxon>Vertebrata</taxon>
        <taxon>Euteleostomi</taxon>
        <taxon>Mammalia</taxon>
        <taxon>Eutheria</taxon>
        <taxon>Laurasiatheria</taxon>
        <taxon>Carnivora</taxon>
        <taxon>Feliformia</taxon>
        <taxon>Felidae</taxon>
        <taxon>Felinae</taxon>
        <taxon>Lynx</taxon>
    </lineage>
</organism>
<feature type="region of interest" description="Disordered" evidence="1">
    <location>
        <begin position="127"/>
        <end position="196"/>
    </location>
</feature>
<reference evidence="3" key="2">
    <citation type="submission" date="2025-09" db="UniProtKB">
        <authorList>
            <consortium name="Ensembl"/>
        </authorList>
    </citation>
    <scope>IDENTIFICATION</scope>
</reference>
<feature type="chain" id="PRO_5025644163" evidence="2">
    <location>
        <begin position="21"/>
        <end position="196"/>
    </location>
</feature>
<feature type="compositionally biased region" description="Polar residues" evidence="1">
    <location>
        <begin position="150"/>
        <end position="176"/>
    </location>
</feature>
<dbReference type="AlphaFoldDB" id="A0A667H125"/>
<keyword evidence="4" id="KW-1185">Reference proteome</keyword>
<feature type="signal peptide" evidence="2">
    <location>
        <begin position="1"/>
        <end position="20"/>
    </location>
</feature>
<reference evidence="3" key="1">
    <citation type="submission" date="2025-08" db="UniProtKB">
        <authorList>
            <consortium name="Ensembl"/>
        </authorList>
    </citation>
    <scope>IDENTIFICATION</scope>
</reference>
<evidence type="ECO:0000313" key="4">
    <source>
        <dbReference type="Proteomes" id="UP000472241"/>
    </source>
</evidence>
<gene>
    <name evidence="3" type="primary">CDHR4</name>
</gene>
<keyword evidence="2" id="KW-0732">Signal</keyword>